<reference evidence="3" key="1">
    <citation type="submission" date="2022-10" db="EMBL/GenBank/DDBJ databases">
        <title>Tapping the CABI collections for fungal endophytes: first genome assemblies for Collariella, Neodidymelliopsis, Ascochyta clinopodiicola, Didymella pomorum, Didymosphaeria variabile, Neocosmospora piperis and Neocucurbitaria cava.</title>
        <authorList>
            <person name="Hill R."/>
        </authorList>
    </citation>
    <scope>NUCLEOTIDE SEQUENCE</scope>
    <source>
        <strain evidence="3">IMI 356815</strain>
    </source>
</reference>
<dbReference type="RefSeq" id="XP_056074251.1">
    <property type="nucleotide sequence ID" value="XM_056210778.1"/>
</dbReference>
<evidence type="ECO:0000313" key="3">
    <source>
        <dbReference type="EMBL" id="KAJ4357392.1"/>
    </source>
</evidence>
<feature type="chain" id="PRO_5040954534" evidence="2">
    <location>
        <begin position="18"/>
        <end position="368"/>
    </location>
</feature>
<dbReference type="GeneID" id="80905497"/>
<feature type="signal peptide" evidence="2">
    <location>
        <begin position="1"/>
        <end position="17"/>
    </location>
</feature>
<proteinExistence type="predicted"/>
<keyword evidence="4" id="KW-1185">Reference proteome</keyword>
<feature type="compositionally biased region" description="Low complexity" evidence="1">
    <location>
        <begin position="265"/>
        <end position="274"/>
    </location>
</feature>
<accession>A0A9W8XTX2</accession>
<organism evidence="3 4">
    <name type="scientific">Didymosphaeria variabile</name>
    <dbReference type="NCBI Taxonomy" id="1932322"/>
    <lineage>
        <taxon>Eukaryota</taxon>
        <taxon>Fungi</taxon>
        <taxon>Dikarya</taxon>
        <taxon>Ascomycota</taxon>
        <taxon>Pezizomycotina</taxon>
        <taxon>Dothideomycetes</taxon>
        <taxon>Pleosporomycetidae</taxon>
        <taxon>Pleosporales</taxon>
        <taxon>Massarineae</taxon>
        <taxon>Didymosphaeriaceae</taxon>
        <taxon>Didymosphaeria</taxon>
    </lineage>
</organism>
<feature type="region of interest" description="Disordered" evidence="1">
    <location>
        <begin position="264"/>
        <end position="368"/>
    </location>
</feature>
<keyword evidence="2" id="KW-0732">Signal</keyword>
<comment type="caution">
    <text evidence="3">The sequence shown here is derived from an EMBL/GenBank/DDBJ whole genome shotgun (WGS) entry which is preliminary data.</text>
</comment>
<name>A0A9W8XTX2_9PLEO</name>
<feature type="region of interest" description="Disordered" evidence="1">
    <location>
        <begin position="18"/>
        <end position="39"/>
    </location>
</feature>
<feature type="compositionally biased region" description="Polar residues" evidence="1">
    <location>
        <begin position="275"/>
        <end position="291"/>
    </location>
</feature>
<feature type="compositionally biased region" description="Low complexity" evidence="1">
    <location>
        <begin position="311"/>
        <end position="322"/>
    </location>
</feature>
<evidence type="ECO:0000256" key="2">
    <source>
        <dbReference type="SAM" id="SignalP"/>
    </source>
</evidence>
<protein>
    <submittedName>
        <fullName evidence="3">Uncharacterized protein</fullName>
    </submittedName>
</protein>
<dbReference type="AlphaFoldDB" id="A0A9W8XTX2"/>
<evidence type="ECO:0000313" key="4">
    <source>
        <dbReference type="Proteomes" id="UP001140513"/>
    </source>
</evidence>
<gene>
    <name evidence="3" type="ORF">N0V89_001967</name>
</gene>
<dbReference type="Proteomes" id="UP001140513">
    <property type="component" value="Unassembled WGS sequence"/>
</dbReference>
<evidence type="ECO:0000256" key="1">
    <source>
        <dbReference type="SAM" id="MobiDB-lite"/>
    </source>
</evidence>
<sequence length="368" mass="41164">MVYLIFLSIMLKRKASTDVQPGDQQVRKRQKHSPDTIAPTNVTNFNSTKALKSHKDVLKSKRADLANLHIIQTDLKKLPNDRGYVGTKVVKHIIAKSERQIKTNEFIVTDLEEHADDSVYHNLPSHINQVAMRTMERYAHQNPRHRVDEFYQEVATAIMDTALLKGDMDVIARFDKKEKAKCDTEKAIDHLLGRLEDTTILGSFQTQVYSTLLKTMKGKSDGPAMELVKEITSIIEMALNTAPKVKTQPLVEKPDIIQLTNTVPSSASTSISPSHRGSSVSQGVEDSFTSVETEDYREVSPMDEDMKRLAGTTRSGTRRSTTVKPSSTQKPDKAAASTPRTQTGRIPGLMYTKRPHLKTRAPQASKKN</sequence>
<feature type="compositionally biased region" description="Basic and acidic residues" evidence="1">
    <location>
        <begin position="294"/>
        <end position="308"/>
    </location>
</feature>
<dbReference type="EMBL" id="JAPEUX010000002">
    <property type="protein sequence ID" value="KAJ4357392.1"/>
    <property type="molecule type" value="Genomic_DNA"/>
</dbReference>